<organism evidence="1 2">
    <name type="scientific">Acaulospora colombiana</name>
    <dbReference type="NCBI Taxonomy" id="27376"/>
    <lineage>
        <taxon>Eukaryota</taxon>
        <taxon>Fungi</taxon>
        <taxon>Fungi incertae sedis</taxon>
        <taxon>Mucoromycota</taxon>
        <taxon>Glomeromycotina</taxon>
        <taxon>Glomeromycetes</taxon>
        <taxon>Diversisporales</taxon>
        <taxon>Acaulosporaceae</taxon>
        <taxon>Acaulospora</taxon>
    </lineage>
</organism>
<comment type="caution">
    <text evidence="1">The sequence shown here is derived from an EMBL/GenBank/DDBJ whole genome shotgun (WGS) entry which is preliminary data.</text>
</comment>
<gene>
    <name evidence="1" type="ORF">ACOLOM_LOCUS3012</name>
</gene>
<evidence type="ECO:0000313" key="2">
    <source>
        <dbReference type="Proteomes" id="UP000789525"/>
    </source>
</evidence>
<sequence length="208" mass="24162">MAARRDDYYATLKILLIGNSNVGKSSLLLRFTDDTFLPHDEVSATIGVDFKVQDMVIDDKKYKLTIWDTAGQERFRTLTSSYYRGAQGVILVYDVSNRETFKELDNWFNELNTYCSNKNVVKMIVGNKIDKERERVVTRKEAENYARANGTLFVECSVKTRFQVNEAFEELVKKIIETPGLWLKKEEVDRIPERTRNVSTNTRPNYCC</sequence>
<protein>
    <submittedName>
        <fullName evidence="1">11281_t:CDS:1</fullName>
    </submittedName>
</protein>
<accession>A0ACA9L4T1</accession>
<reference evidence="1" key="1">
    <citation type="submission" date="2021-06" db="EMBL/GenBank/DDBJ databases">
        <authorList>
            <person name="Kallberg Y."/>
            <person name="Tangrot J."/>
            <person name="Rosling A."/>
        </authorList>
    </citation>
    <scope>NUCLEOTIDE SEQUENCE</scope>
    <source>
        <strain evidence="1">CL356</strain>
    </source>
</reference>
<name>A0ACA9L4T1_9GLOM</name>
<proteinExistence type="predicted"/>
<keyword evidence="2" id="KW-1185">Reference proteome</keyword>
<evidence type="ECO:0000313" key="1">
    <source>
        <dbReference type="EMBL" id="CAG8506106.1"/>
    </source>
</evidence>
<dbReference type="Proteomes" id="UP000789525">
    <property type="component" value="Unassembled WGS sequence"/>
</dbReference>
<dbReference type="EMBL" id="CAJVPT010004267">
    <property type="protein sequence ID" value="CAG8506106.1"/>
    <property type="molecule type" value="Genomic_DNA"/>
</dbReference>